<evidence type="ECO:0000256" key="3">
    <source>
        <dbReference type="ARBA" id="ARBA00008621"/>
    </source>
</evidence>
<evidence type="ECO:0000256" key="4">
    <source>
        <dbReference type="ARBA" id="ARBA00011233"/>
    </source>
</evidence>
<comment type="subunit">
    <text evidence="4">Homotrimer.</text>
</comment>
<evidence type="ECO:0000256" key="9">
    <source>
        <dbReference type="ARBA" id="ARBA00029596"/>
    </source>
</evidence>
<evidence type="ECO:0000256" key="7">
    <source>
        <dbReference type="ARBA" id="ARBA00016549"/>
    </source>
</evidence>
<gene>
    <name evidence="14" type="ORF">H0264_27095</name>
</gene>
<keyword evidence="13" id="KW-0460">Magnesium</keyword>
<feature type="binding site" evidence="13">
    <location>
        <position position="105"/>
    </location>
    <ligand>
        <name>substrate</name>
    </ligand>
</feature>
<organism evidence="14 15">
    <name type="scientific">Nocardia huaxiensis</name>
    <dbReference type="NCBI Taxonomy" id="2755382"/>
    <lineage>
        <taxon>Bacteria</taxon>
        <taxon>Bacillati</taxon>
        <taxon>Actinomycetota</taxon>
        <taxon>Actinomycetes</taxon>
        <taxon>Mycobacteriales</taxon>
        <taxon>Nocardiaceae</taxon>
        <taxon>Nocardia</taxon>
    </lineage>
</organism>
<evidence type="ECO:0000256" key="6">
    <source>
        <dbReference type="ARBA" id="ARBA00012947"/>
    </source>
</evidence>
<evidence type="ECO:0000256" key="13">
    <source>
        <dbReference type="PIRSR" id="PIRSR605493-1"/>
    </source>
</evidence>
<reference evidence="14 15" key="1">
    <citation type="submission" date="2020-07" db="EMBL/GenBank/DDBJ databases">
        <authorList>
            <person name="Zhuang K."/>
            <person name="Ran Y."/>
        </authorList>
    </citation>
    <scope>NUCLEOTIDE SEQUENCE [LARGE SCALE GENOMIC DNA]</scope>
    <source>
        <strain evidence="14 15">WCH-YHL-001</strain>
    </source>
</reference>
<dbReference type="SUPFAM" id="SSF89562">
    <property type="entry name" value="RraA-like"/>
    <property type="match status" value="1"/>
</dbReference>
<dbReference type="EC" id="4.1.1.112" evidence="6"/>
<dbReference type="InterPro" id="IPR036704">
    <property type="entry name" value="RraA/RraA-like_sf"/>
</dbReference>
<dbReference type="AlphaFoldDB" id="A0A7D6ZM31"/>
<accession>A0A7D6ZM31</accession>
<dbReference type="PANTHER" id="PTHR33254">
    <property type="entry name" value="4-HYDROXY-4-METHYL-2-OXOGLUTARATE ALDOLASE 3-RELATED"/>
    <property type="match status" value="1"/>
</dbReference>
<dbReference type="GO" id="GO:0046872">
    <property type="term" value="F:metal ion binding"/>
    <property type="evidence" value="ECO:0007669"/>
    <property type="project" value="UniProtKB-KW"/>
</dbReference>
<dbReference type="RefSeq" id="WP_181580171.1">
    <property type="nucleotide sequence ID" value="NZ_CP059399.1"/>
</dbReference>
<comment type="catalytic activity">
    <reaction evidence="1">
        <text>4-hydroxy-4-methyl-2-oxoglutarate = 2 pyruvate</text>
        <dbReference type="Rhea" id="RHEA:22748"/>
        <dbReference type="ChEBI" id="CHEBI:15361"/>
        <dbReference type="ChEBI" id="CHEBI:58276"/>
        <dbReference type="EC" id="4.1.3.17"/>
    </reaction>
</comment>
<evidence type="ECO:0000256" key="2">
    <source>
        <dbReference type="ARBA" id="ARBA00001968"/>
    </source>
</evidence>
<dbReference type="KEGG" id="nhu:H0264_27095"/>
<dbReference type="GO" id="GO:0008948">
    <property type="term" value="F:oxaloacetate decarboxylase activity"/>
    <property type="evidence" value="ECO:0007669"/>
    <property type="project" value="UniProtKB-EC"/>
</dbReference>
<protein>
    <recommendedName>
        <fullName evidence="7">Putative 4-hydroxy-4-methyl-2-oxoglutarate aldolase</fullName>
        <ecNumber evidence="6">4.1.1.112</ecNumber>
        <ecNumber evidence="5">4.1.3.17</ecNumber>
    </recommendedName>
    <alternativeName>
        <fullName evidence="11">Oxaloacetate decarboxylase</fullName>
    </alternativeName>
    <alternativeName>
        <fullName evidence="9">Regulator of ribonuclease activity homolog</fullName>
    </alternativeName>
    <alternativeName>
        <fullName evidence="10">RraA-like protein</fullName>
    </alternativeName>
</protein>
<evidence type="ECO:0000256" key="12">
    <source>
        <dbReference type="ARBA" id="ARBA00047973"/>
    </source>
</evidence>
<dbReference type="Pfam" id="PF03737">
    <property type="entry name" value="RraA-like"/>
    <property type="match status" value="1"/>
</dbReference>
<keyword evidence="15" id="KW-1185">Reference proteome</keyword>
<dbReference type="Gene3D" id="3.50.30.40">
    <property type="entry name" value="Ribonuclease E inhibitor RraA/RraA-like"/>
    <property type="match status" value="1"/>
</dbReference>
<dbReference type="EC" id="4.1.3.17" evidence="5"/>
<comment type="catalytic activity">
    <reaction evidence="12">
        <text>oxaloacetate + H(+) = pyruvate + CO2</text>
        <dbReference type="Rhea" id="RHEA:15641"/>
        <dbReference type="ChEBI" id="CHEBI:15361"/>
        <dbReference type="ChEBI" id="CHEBI:15378"/>
        <dbReference type="ChEBI" id="CHEBI:16452"/>
        <dbReference type="ChEBI" id="CHEBI:16526"/>
        <dbReference type="EC" id="4.1.1.112"/>
    </reaction>
</comment>
<dbReference type="Proteomes" id="UP000515512">
    <property type="component" value="Chromosome"/>
</dbReference>
<keyword evidence="13" id="KW-0479">Metal-binding</keyword>
<sequence>MGIDRLVAKFEAVDTTAICDADKSIRVMDSAIRPRSAQTRILGPAFTVRCRGDFFGVLRAIEEAEPGAVIVVDGGGAELAYAGELFARGALVRGLAGIIVDGGYRDIGYVRDCPLPIYSRFVTPMAGATAAPGELRIPVTCGGIRVDPGDLILADDEGIIVLDPEQADRLLDAAAAVKTAEAALVARLNAGQSLSAGLNVAAHAAALGKGEPSRLRFLD</sequence>
<name>A0A7D6ZM31_9NOCA</name>
<dbReference type="CDD" id="cd16841">
    <property type="entry name" value="RraA_family"/>
    <property type="match status" value="1"/>
</dbReference>
<evidence type="ECO:0000256" key="11">
    <source>
        <dbReference type="ARBA" id="ARBA00032305"/>
    </source>
</evidence>
<evidence type="ECO:0000313" key="14">
    <source>
        <dbReference type="EMBL" id="QLY28965.1"/>
    </source>
</evidence>
<evidence type="ECO:0000313" key="15">
    <source>
        <dbReference type="Proteomes" id="UP000515512"/>
    </source>
</evidence>
<dbReference type="EMBL" id="CP059399">
    <property type="protein sequence ID" value="QLY28965.1"/>
    <property type="molecule type" value="Genomic_DNA"/>
</dbReference>
<dbReference type="InterPro" id="IPR005493">
    <property type="entry name" value="RraA/RraA-like"/>
</dbReference>
<dbReference type="GO" id="GO:0047443">
    <property type="term" value="F:4-hydroxy-4-methyl-2-oxoglutarate aldolase activity"/>
    <property type="evidence" value="ECO:0007669"/>
    <property type="project" value="UniProtKB-EC"/>
</dbReference>
<evidence type="ECO:0000256" key="8">
    <source>
        <dbReference type="ARBA" id="ARBA00025046"/>
    </source>
</evidence>
<comment type="function">
    <text evidence="8">Catalyzes the aldol cleavage of 4-hydroxy-4-methyl-2-oxoglutarate (HMG) into 2 molecules of pyruvate. Also contains a secondary oxaloacetate (OAA) decarboxylase activity due to the common pyruvate enolate transition state formed following C-C bond cleavage in the retro-aldol and decarboxylation reactions.</text>
</comment>
<dbReference type="PANTHER" id="PTHR33254:SF4">
    <property type="entry name" value="4-HYDROXY-4-METHYL-2-OXOGLUTARATE ALDOLASE 3-RELATED"/>
    <property type="match status" value="1"/>
</dbReference>
<comment type="cofactor">
    <cofactor evidence="13">
        <name>Mg(2+)</name>
        <dbReference type="ChEBI" id="CHEBI:18420"/>
    </cofactor>
</comment>
<comment type="similarity">
    <text evidence="3">Belongs to the class II aldolase/RraA-like family.</text>
</comment>
<feature type="binding site" evidence="13">
    <location>
        <position position="106"/>
    </location>
    <ligand>
        <name>Mg(2+)</name>
        <dbReference type="ChEBI" id="CHEBI:18420"/>
    </ligand>
</feature>
<evidence type="ECO:0000256" key="10">
    <source>
        <dbReference type="ARBA" id="ARBA00030169"/>
    </source>
</evidence>
<evidence type="ECO:0000256" key="5">
    <source>
        <dbReference type="ARBA" id="ARBA00012213"/>
    </source>
</evidence>
<proteinExistence type="inferred from homology"/>
<evidence type="ECO:0000256" key="1">
    <source>
        <dbReference type="ARBA" id="ARBA00001342"/>
    </source>
</evidence>
<comment type="cofactor">
    <cofactor evidence="2">
        <name>a divalent metal cation</name>
        <dbReference type="ChEBI" id="CHEBI:60240"/>
    </cofactor>
</comment>